<sequence>MINAMLPGFGGPMGRHAAPRGPWFTPLLWVLPVATVLFLVLFLRHVPCVQVDAANPINAYIRACYSDIQVTYLSQGLGDGASPLTAETLAFPPLIAALILIVNRIVFAVFGLERATDGDLQPAIDASVAFFGVTVVLLFIAFLVLAFAFTRLGRDDRARSSWEAVVVAGSPIVLAVGLIDWTLIPVALTAVGLVQFARGRTPEAGILLGIAACAGTMPIGVVLAVAVACGLRGGWGALLRFAGPAVATFLAVHLPLLLNGFDRVYAFYHGEINKELSYGSLWYLASQFGLPIRHAGSLAFVLLLLALACLIAYLYVARRRPRVGSLVAAVILATALFGPAFPPQTALWLLLAVLLARPYRPELIALTVTQVAYYLAVWGWIGGALTPAQLGPYGLYWLAIGAWWSVAAYILAETVIDMARPQRDWLRTPDVPDPIGGELNRRERLVPLPPVEEPQPVAAVPARPFALEDIYRSPAGEPEAPAPSEGPEPA</sequence>
<gene>
    <name evidence="9" type="ORF">H9L22_13380</name>
</gene>
<feature type="transmembrane region" description="Helical" evidence="8">
    <location>
        <begin position="238"/>
        <end position="258"/>
    </location>
</feature>
<evidence type="ECO:0000256" key="5">
    <source>
        <dbReference type="ARBA" id="ARBA00022989"/>
    </source>
</evidence>
<evidence type="ECO:0000256" key="1">
    <source>
        <dbReference type="ARBA" id="ARBA00004651"/>
    </source>
</evidence>
<organism evidence="9 10">
    <name type="scientific">Tessaracoccus defluvii</name>
    <dbReference type="NCBI Taxonomy" id="1285901"/>
    <lineage>
        <taxon>Bacteria</taxon>
        <taxon>Bacillati</taxon>
        <taxon>Actinomycetota</taxon>
        <taxon>Actinomycetes</taxon>
        <taxon>Propionibacteriales</taxon>
        <taxon>Propionibacteriaceae</taxon>
        <taxon>Tessaracoccus</taxon>
    </lineage>
</organism>
<evidence type="ECO:0000256" key="6">
    <source>
        <dbReference type="ARBA" id="ARBA00023136"/>
    </source>
</evidence>
<proteinExistence type="inferred from homology"/>
<keyword evidence="10" id="KW-1185">Reference proteome</keyword>
<evidence type="ECO:0000313" key="9">
    <source>
        <dbReference type="EMBL" id="QNP55223.1"/>
    </source>
</evidence>
<keyword evidence="4 8" id="KW-0812">Transmembrane</keyword>
<dbReference type="RefSeq" id="WP_187720359.1">
    <property type="nucleotide sequence ID" value="NZ_BAABBL010000014.1"/>
</dbReference>
<feature type="transmembrane region" description="Helical" evidence="8">
    <location>
        <begin position="130"/>
        <end position="150"/>
    </location>
</feature>
<evidence type="ECO:0000256" key="4">
    <source>
        <dbReference type="ARBA" id="ARBA00022692"/>
    </source>
</evidence>
<dbReference type="InterPro" id="IPR018584">
    <property type="entry name" value="GT87"/>
</dbReference>
<reference evidence="9 10" key="1">
    <citation type="submission" date="2020-08" db="EMBL/GenBank/DDBJ databases">
        <title>Genome sequence of Tessaracoccus defluvii JCM 17540T.</title>
        <authorList>
            <person name="Hyun D.-W."/>
            <person name="Bae J.-W."/>
        </authorList>
    </citation>
    <scope>NUCLEOTIDE SEQUENCE [LARGE SCALE GENOMIC DNA]</scope>
    <source>
        <strain evidence="9 10">JCM 17540</strain>
    </source>
</reference>
<comment type="similarity">
    <text evidence="7">Belongs to the glycosyltransferase 87 family.</text>
</comment>
<feature type="transmembrane region" description="Helical" evidence="8">
    <location>
        <begin position="393"/>
        <end position="412"/>
    </location>
</feature>
<feature type="transmembrane region" description="Helical" evidence="8">
    <location>
        <begin position="204"/>
        <end position="231"/>
    </location>
</feature>
<dbReference type="KEGG" id="tdf:H9L22_13380"/>
<feature type="transmembrane region" description="Helical" evidence="8">
    <location>
        <begin position="323"/>
        <end position="343"/>
    </location>
</feature>
<dbReference type="Pfam" id="PF09594">
    <property type="entry name" value="GT87"/>
    <property type="match status" value="1"/>
</dbReference>
<comment type="subcellular location">
    <subcellularLocation>
        <location evidence="1">Cell membrane</location>
        <topology evidence="1">Multi-pass membrane protein</topology>
    </subcellularLocation>
</comment>
<dbReference type="EMBL" id="CP060789">
    <property type="protein sequence ID" value="QNP55223.1"/>
    <property type="molecule type" value="Genomic_DNA"/>
</dbReference>
<evidence type="ECO:0000313" key="10">
    <source>
        <dbReference type="Proteomes" id="UP000516117"/>
    </source>
</evidence>
<evidence type="ECO:0000256" key="8">
    <source>
        <dbReference type="SAM" id="Phobius"/>
    </source>
</evidence>
<keyword evidence="3" id="KW-0808">Transferase</keyword>
<feature type="transmembrane region" description="Helical" evidence="8">
    <location>
        <begin position="162"/>
        <end position="184"/>
    </location>
</feature>
<feature type="transmembrane region" description="Helical" evidence="8">
    <location>
        <begin position="295"/>
        <end position="316"/>
    </location>
</feature>
<feature type="transmembrane region" description="Helical" evidence="8">
    <location>
        <begin position="23"/>
        <end position="43"/>
    </location>
</feature>
<keyword evidence="2" id="KW-1003">Cell membrane</keyword>
<dbReference type="AlphaFoldDB" id="A0A7H0H3V7"/>
<evidence type="ECO:0000256" key="3">
    <source>
        <dbReference type="ARBA" id="ARBA00022679"/>
    </source>
</evidence>
<name>A0A7H0H3V7_9ACTN</name>
<accession>A0A7H0H3V7</accession>
<keyword evidence="6 8" id="KW-0472">Membrane</keyword>
<dbReference type="Proteomes" id="UP000516117">
    <property type="component" value="Chromosome"/>
</dbReference>
<feature type="transmembrane region" description="Helical" evidence="8">
    <location>
        <begin position="363"/>
        <end position="381"/>
    </location>
</feature>
<protein>
    <submittedName>
        <fullName evidence="9">DUF2029 domain-containing protein</fullName>
    </submittedName>
</protein>
<dbReference type="GO" id="GO:0016758">
    <property type="term" value="F:hexosyltransferase activity"/>
    <property type="evidence" value="ECO:0007669"/>
    <property type="project" value="InterPro"/>
</dbReference>
<feature type="transmembrane region" description="Helical" evidence="8">
    <location>
        <begin position="89"/>
        <end position="110"/>
    </location>
</feature>
<dbReference type="GO" id="GO:0005886">
    <property type="term" value="C:plasma membrane"/>
    <property type="evidence" value="ECO:0007669"/>
    <property type="project" value="UniProtKB-SubCell"/>
</dbReference>
<evidence type="ECO:0000256" key="7">
    <source>
        <dbReference type="ARBA" id="ARBA00024033"/>
    </source>
</evidence>
<evidence type="ECO:0000256" key="2">
    <source>
        <dbReference type="ARBA" id="ARBA00022475"/>
    </source>
</evidence>
<keyword evidence="5 8" id="KW-1133">Transmembrane helix</keyword>